<keyword evidence="3" id="KW-1185">Reference proteome</keyword>
<proteinExistence type="predicted"/>
<feature type="region of interest" description="Disordered" evidence="1">
    <location>
        <begin position="103"/>
        <end position="129"/>
    </location>
</feature>
<accession>A0ABX3U8H5</accession>
<evidence type="ECO:0000313" key="3">
    <source>
        <dbReference type="Proteomes" id="UP000192521"/>
    </source>
</evidence>
<sequence length="476" mass="52750">MPIEVTEKVSVTALRRAEEEIIEQDREDFKRWSISLRTTPNILQYDRASIFGVVQNVPAKDTYHFPESLRRYIDTWLEKNGQFETQPEQPKVTHLGGSKFSVEGLIQDSPSNQGEKKEVAPPAAKGQQEVVTETQAEQARATLNQMGYGVYATPSSKQQPKTDAKSPVPTAENAEGLVTASDLLAEQAASEEAVRSRVADVEKSLDNGDNLTLWKRVFKTDERFTKAFTQNGGGTSINGTYMTMLATREFGPKGIGWGVEIQEERFDNGAPITRKVKGSDGNETWEIIPNGNGGYLTEIHHVIKIKLWYLTADGGRGEEIAYGCTPYLYSSKYGPISDGEAPKKSLTDATKKALSSLGFAADIFMGLYDNPEYRQQNKSEFAIKNASENAENAALLRQELDEKLTRVANTLATGVSENEITKVYASVAREVEVHRKAAADKGDEQHARYLSGRLRRLTAIKDGRLKELSKDQEKSA</sequence>
<evidence type="ECO:0000256" key="1">
    <source>
        <dbReference type="SAM" id="MobiDB-lite"/>
    </source>
</evidence>
<evidence type="ECO:0000313" key="2">
    <source>
        <dbReference type="EMBL" id="ORJ47832.1"/>
    </source>
</evidence>
<organism evidence="2 3">
    <name type="scientific">Kluyvera intermedia</name>
    <name type="common">Enterobacter intermedius</name>
    <dbReference type="NCBI Taxonomy" id="61648"/>
    <lineage>
        <taxon>Bacteria</taxon>
        <taxon>Pseudomonadati</taxon>
        <taxon>Pseudomonadota</taxon>
        <taxon>Gammaproteobacteria</taxon>
        <taxon>Enterobacterales</taxon>
        <taxon>Enterobacteriaceae</taxon>
        <taxon>Kluyvera</taxon>
    </lineage>
</organism>
<dbReference type="Proteomes" id="UP000192521">
    <property type="component" value="Unassembled WGS sequence"/>
</dbReference>
<reference evidence="2 3" key="1">
    <citation type="submission" date="2017-02" db="EMBL/GenBank/DDBJ databases">
        <title>Draft genome sequence of a Kluyvera intermedia isolate from a patient with a pancreatic abscess.</title>
        <authorList>
            <person name="Thele R."/>
        </authorList>
    </citation>
    <scope>NUCLEOTIDE SEQUENCE [LARGE SCALE GENOMIC DNA]</scope>
    <source>
        <strain evidence="2 3">FOSA7093</strain>
    </source>
</reference>
<dbReference type="EMBL" id="MWPR01000058">
    <property type="protein sequence ID" value="ORJ47832.1"/>
    <property type="molecule type" value="Genomic_DNA"/>
</dbReference>
<protein>
    <submittedName>
        <fullName evidence="2">Uncharacterized protein</fullName>
    </submittedName>
</protein>
<feature type="region of interest" description="Disordered" evidence="1">
    <location>
        <begin position="152"/>
        <end position="171"/>
    </location>
</feature>
<name>A0ABX3U8H5_KLUIN</name>
<comment type="caution">
    <text evidence="2">The sequence shown here is derived from an EMBL/GenBank/DDBJ whole genome shotgun (WGS) entry which is preliminary data.</text>
</comment>
<gene>
    <name evidence="2" type="ORF">B2M27_24075</name>
</gene>